<accession>A0A0V1BP99</accession>
<proteinExistence type="predicted"/>
<feature type="region of interest" description="Disordered" evidence="1">
    <location>
        <begin position="39"/>
        <end position="74"/>
    </location>
</feature>
<reference evidence="2 3" key="1">
    <citation type="submission" date="2015-01" db="EMBL/GenBank/DDBJ databases">
        <title>Evolution of Trichinella species and genotypes.</title>
        <authorList>
            <person name="Korhonen P.K."/>
            <person name="Edoardo P."/>
            <person name="Giuseppe L.R."/>
            <person name="Gasser R.B."/>
        </authorList>
    </citation>
    <scope>NUCLEOTIDE SEQUENCE [LARGE SCALE GENOMIC DNA]</scope>
    <source>
        <strain evidence="2">ISS3</strain>
    </source>
</reference>
<dbReference type="Proteomes" id="UP000054776">
    <property type="component" value="Unassembled WGS sequence"/>
</dbReference>
<name>A0A0V1BP99_TRISP</name>
<evidence type="ECO:0000313" key="2">
    <source>
        <dbReference type="EMBL" id="KRY38642.1"/>
    </source>
</evidence>
<dbReference type="InParanoid" id="A0A0V1BP99"/>
<evidence type="ECO:0000256" key="1">
    <source>
        <dbReference type="SAM" id="MobiDB-lite"/>
    </source>
</evidence>
<organism evidence="2 3">
    <name type="scientific">Trichinella spiralis</name>
    <name type="common">Trichina worm</name>
    <dbReference type="NCBI Taxonomy" id="6334"/>
    <lineage>
        <taxon>Eukaryota</taxon>
        <taxon>Metazoa</taxon>
        <taxon>Ecdysozoa</taxon>
        <taxon>Nematoda</taxon>
        <taxon>Enoplea</taxon>
        <taxon>Dorylaimia</taxon>
        <taxon>Trichinellida</taxon>
        <taxon>Trichinellidae</taxon>
        <taxon>Trichinella</taxon>
    </lineage>
</organism>
<keyword evidence="3" id="KW-1185">Reference proteome</keyword>
<dbReference type="AlphaFoldDB" id="A0A0V1BP99"/>
<sequence length="126" mass="13661">MESSSVQGTSRLTNRWLFHLKLNVFFRLLSDTSIGVSSSELKFSSSPSASNSTDSSESISSSESSASGKTISSGSKRPWQFLLTCISTFMFTRKQTIKTGNDLVSNPSSLFIGQNGENNFDPATND</sequence>
<dbReference type="EMBL" id="JYDH01000024">
    <property type="protein sequence ID" value="KRY38642.1"/>
    <property type="molecule type" value="Genomic_DNA"/>
</dbReference>
<comment type="caution">
    <text evidence="2">The sequence shown here is derived from an EMBL/GenBank/DDBJ whole genome shotgun (WGS) entry which is preliminary data.</text>
</comment>
<gene>
    <name evidence="2" type="ORF">T01_7796</name>
</gene>
<protein>
    <submittedName>
        <fullName evidence="2">Uncharacterized protein</fullName>
    </submittedName>
</protein>
<evidence type="ECO:0000313" key="3">
    <source>
        <dbReference type="Proteomes" id="UP000054776"/>
    </source>
</evidence>